<evidence type="ECO:0000313" key="3">
    <source>
        <dbReference type="Proteomes" id="UP001500503"/>
    </source>
</evidence>
<dbReference type="Gene3D" id="1.10.260.40">
    <property type="entry name" value="lambda repressor-like DNA-binding domains"/>
    <property type="match status" value="1"/>
</dbReference>
<gene>
    <name evidence="2" type="ORF">GCM10023191_092320</name>
</gene>
<dbReference type="InterPro" id="IPR010982">
    <property type="entry name" value="Lambda_DNA-bd_dom_sf"/>
</dbReference>
<dbReference type="InterPro" id="IPR001387">
    <property type="entry name" value="Cro/C1-type_HTH"/>
</dbReference>
<comment type="caution">
    <text evidence="2">The sequence shown here is derived from an EMBL/GenBank/DDBJ whole genome shotgun (WGS) entry which is preliminary data.</text>
</comment>
<evidence type="ECO:0000313" key="2">
    <source>
        <dbReference type="EMBL" id="GAA4518354.1"/>
    </source>
</evidence>
<dbReference type="RefSeq" id="WP_345475000.1">
    <property type="nucleotide sequence ID" value="NZ_BAABHF010000060.1"/>
</dbReference>
<protein>
    <recommendedName>
        <fullName evidence="1">HTH cro/C1-type domain-containing protein</fullName>
    </recommendedName>
</protein>
<feature type="domain" description="HTH cro/C1-type" evidence="1">
    <location>
        <begin position="31"/>
        <end position="90"/>
    </location>
</feature>
<dbReference type="Proteomes" id="UP001500503">
    <property type="component" value="Unassembled WGS sequence"/>
</dbReference>
<keyword evidence="3" id="KW-1185">Reference proteome</keyword>
<name>A0ABP8R5A5_9ACTN</name>
<dbReference type="PROSITE" id="PS50943">
    <property type="entry name" value="HTH_CROC1"/>
    <property type="match status" value="1"/>
</dbReference>
<accession>A0ABP8R5A5</accession>
<proteinExistence type="predicted"/>
<dbReference type="EMBL" id="BAABHF010000060">
    <property type="protein sequence ID" value="GAA4518354.1"/>
    <property type="molecule type" value="Genomic_DNA"/>
</dbReference>
<dbReference type="SUPFAM" id="SSF47413">
    <property type="entry name" value="lambda repressor-like DNA-binding domains"/>
    <property type="match status" value="1"/>
</dbReference>
<organism evidence="2 3">
    <name type="scientific">Actinoallomurus oryzae</name>
    <dbReference type="NCBI Taxonomy" id="502180"/>
    <lineage>
        <taxon>Bacteria</taxon>
        <taxon>Bacillati</taxon>
        <taxon>Actinomycetota</taxon>
        <taxon>Actinomycetes</taxon>
        <taxon>Streptosporangiales</taxon>
        <taxon>Thermomonosporaceae</taxon>
        <taxon>Actinoallomurus</taxon>
    </lineage>
</organism>
<evidence type="ECO:0000259" key="1">
    <source>
        <dbReference type="PROSITE" id="PS50943"/>
    </source>
</evidence>
<reference evidence="3" key="1">
    <citation type="journal article" date="2019" name="Int. J. Syst. Evol. Microbiol.">
        <title>The Global Catalogue of Microorganisms (GCM) 10K type strain sequencing project: providing services to taxonomists for standard genome sequencing and annotation.</title>
        <authorList>
            <consortium name="The Broad Institute Genomics Platform"/>
            <consortium name="The Broad Institute Genome Sequencing Center for Infectious Disease"/>
            <person name="Wu L."/>
            <person name="Ma J."/>
        </authorList>
    </citation>
    <scope>NUCLEOTIDE SEQUENCE [LARGE SCALE GENOMIC DNA]</scope>
    <source>
        <strain evidence="3">JCM 17933</strain>
    </source>
</reference>
<sequence>MGFVKNGCTIAIMASRRVEIGPVGQRVAKNVTEVRDMRRMDQKDVAKKAEEYGRPLATSAVSKIEQRDRRVDVDDLVTLALALDVAPNRLLLPGDAGTDHRVELTPNVSAPTADAAWRWACGEYQLFPLDRPTPLADVARFMRVSRPHDRRDADLVDTVERHRDVLAPIAKAVRAAEAEGVRLKTIIDYLRFTDALNEE</sequence>
<dbReference type="CDD" id="cd00093">
    <property type="entry name" value="HTH_XRE"/>
    <property type="match status" value="1"/>
</dbReference>